<proteinExistence type="predicted"/>
<feature type="non-terminal residue" evidence="2">
    <location>
        <position position="1"/>
    </location>
</feature>
<feature type="region of interest" description="Disordered" evidence="1">
    <location>
        <begin position="179"/>
        <end position="203"/>
    </location>
</feature>
<comment type="caution">
    <text evidence="2">The sequence shown here is derived from an EMBL/GenBank/DDBJ whole genome shotgun (WGS) entry which is preliminary data.</text>
</comment>
<dbReference type="Proteomes" id="UP000257109">
    <property type="component" value="Unassembled WGS sequence"/>
</dbReference>
<accession>A0A371HV32</accession>
<reference evidence="2" key="1">
    <citation type="submission" date="2018-05" db="EMBL/GenBank/DDBJ databases">
        <title>Draft genome of Mucuna pruriens seed.</title>
        <authorList>
            <person name="Nnadi N.E."/>
            <person name="Vos R."/>
            <person name="Hasami M.H."/>
            <person name="Devisetty U.K."/>
            <person name="Aguiy J.C."/>
        </authorList>
    </citation>
    <scope>NUCLEOTIDE SEQUENCE [LARGE SCALE GENOMIC DNA]</scope>
    <source>
        <strain evidence="2">JCA_2017</strain>
    </source>
</reference>
<dbReference type="EMBL" id="QJKJ01001648">
    <property type="protein sequence ID" value="RDY06633.1"/>
    <property type="molecule type" value="Genomic_DNA"/>
</dbReference>
<gene>
    <name evidence="2" type="ORF">CR513_09351</name>
</gene>
<name>A0A371HV32_MUCPR</name>
<sequence>MARLQRGRDGDSTGDFVLLRVEPCRKMGTRYILGAKMGYPIQIRTPDLHTICNISNRLKGQWRSAFEKMHGNLLQILEIETQPEALEALIQVVVLPSRLDTLLGHHSPTAKIFRGGNNQSQEKLQWNRRPPKSLLGTTLGPLLDRGGLARIQGCSWVANIWGPTISPTRELRRPCGFGSIFGQEKQRRESRHGGRGIPENHKA</sequence>
<organism evidence="2 3">
    <name type="scientific">Mucuna pruriens</name>
    <name type="common">Velvet bean</name>
    <name type="synonym">Dolichos pruriens</name>
    <dbReference type="NCBI Taxonomy" id="157652"/>
    <lineage>
        <taxon>Eukaryota</taxon>
        <taxon>Viridiplantae</taxon>
        <taxon>Streptophyta</taxon>
        <taxon>Embryophyta</taxon>
        <taxon>Tracheophyta</taxon>
        <taxon>Spermatophyta</taxon>
        <taxon>Magnoliopsida</taxon>
        <taxon>eudicotyledons</taxon>
        <taxon>Gunneridae</taxon>
        <taxon>Pentapetalae</taxon>
        <taxon>rosids</taxon>
        <taxon>fabids</taxon>
        <taxon>Fabales</taxon>
        <taxon>Fabaceae</taxon>
        <taxon>Papilionoideae</taxon>
        <taxon>50 kb inversion clade</taxon>
        <taxon>NPAAA clade</taxon>
        <taxon>indigoferoid/millettioid clade</taxon>
        <taxon>Phaseoleae</taxon>
        <taxon>Mucuna</taxon>
    </lineage>
</organism>
<protein>
    <submittedName>
        <fullName evidence="2">Uncharacterized protein</fullName>
    </submittedName>
</protein>
<evidence type="ECO:0000256" key="1">
    <source>
        <dbReference type="SAM" id="MobiDB-lite"/>
    </source>
</evidence>
<dbReference type="AlphaFoldDB" id="A0A371HV32"/>
<evidence type="ECO:0000313" key="3">
    <source>
        <dbReference type="Proteomes" id="UP000257109"/>
    </source>
</evidence>
<keyword evidence="3" id="KW-1185">Reference proteome</keyword>
<evidence type="ECO:0000313" key="2">
    <source>
        <dbReference type="EMBL" id="RDY06633.1"/>
    </source>
</evidence>